<evidence type="ECO:0000313" key="3">
    <source>
        <dbReference type="Proteomes" id="UP000826234"/>
    </source>
</evidence>
<dbReference type="EMBL" id="JAIPUX010005290">
    <property type="protein sequence ID" value="KAH0616365.1"/>
    <property type="molecule type" value="Genomic_DNA"/>
</dbReference>
<evidence type="ECO:0000256" key="1">
    <source>
        <dbReference type="SAM" id="MobiDB-lite"/>
    </source>
</evidence>
<protein>
    <submittedName>
        <fullName evidence="2">Uncharacterized protein</fullName>
    </submittedName>
</protein>
<name>A0ABQ7SG97_PHRPL</name>
<accession>A0ABQ7SG97</accession>
<evidence type="ECO:0000313" key="2">
    <source>
        <dbReference type="EMBL" id="KAH0616365.1"/>
    </source>
</evidence>
<feature type="compositionally biased region" description="Polar residues" evidence="1">
    <location>
        <begin position="11"/>
        <end position="20"/>
    </location>
</feature>
<sequence length="59" mass="6408">MGEGDHILEGRSSSRAGDSSQTIIVGSSAIHKTSYRNFLSDLMEFLSLSSTFFPIVLTI</sequence>
<feature type="region of interest" description="Disordered" evidence="1">
    <location>
        <begin position="1"/>
        <end position="20"/>
    </location>
</feature>
<reference evidence="2 3" key="1">
    <citation type="journal article" date="2022" name="Gigascience">
        <title>A chromosome-level genome assembly and annotation of the desert horned lizard, Phrynosoma platyrhinos, provides insight into chromosomal rearrangements among reptiles.</title>
        <authorList>
            <person name="Koochekian N."/>
            <person name="Ascanio A."/>
            <person name="Farleigh K."/>
            <person name="Card D.C."/>
            <person name="Schield D.R."/>
            <person name="Castoe T.A."/>
            <person name="Jezkova T."/>
        </authorList>
    </citation>
    <scope>NUCLEOTIDE SEQUENCE [LARGE SCALE GENOMIC DNA]</scope>
    <source>
        <strain evidence="2">NK-2021</strain>
    </source>
</reference>
<organism evidence="2 3">
    <name type="scientific">Phrynosoma platyrhinos</name>
    <name type="common">Desert horned lizard</name>
    <dbReference type="NCBI Taxonomy" id="52577"/>
    <lineage>
        <taxon>Eukaryota</taxon>
        <taxon>Metazoa</taxon>
        <taxon>Chordata</taxon>
        <taxon>Craniata</taxon>
        <taxon>Vertebrata</taxon>
        <taxon>Euteleostomi</taxon>
        <taxon>Lepidosauria</taxon>
        <taxon>Squamata</taxon>
        <taxon>Bifurcata</taxon>
        <taxon>Unidentata</taxon>
        <taxon>Episquamata</taxon>
        <taxon>Toxicofera</taxon>
        <taxon>Iguania</taxon>
        <taxon>Phrynosomatidae</taxon>
        <taxon>Phrynosomatinae</taxon>
        <taxon>Phrynosoma</taxon>
    </lineage>
</organism>
<gene>
    <name evidence="2" type="ORF">JD844_027406</name>
</gene>
<comment type="caution">
    <text evidence="2">The sequence shown here is derived from an EMBL/GenBank/DDBJ whole genome shotgun (WGS) entry which is preliminary data.</text>
</comment>
<keyword evidence="3" id="KW-1185">Reference proteome</keyword>
<dbReference type="Proteomes" id="UP000826234">
    <property type="component" value="Unassembled WGS sequence"/>
</dbReference>
<proteinExistence type="predicted"/>